<feature type="non-terminal residue" evidence="1">
    <location>
        <position position="34"/>
    </location>
</feature>
<proteinExistence type="predicted"/>
<protein>
    <submittedName>
        <fullName evidence="1">Uncharacterized protein</fullName>
    </submittedName>
</protein>
<name>A0A0V1AH72_TRIPS</name>
<dbReference type="EMBL" id="JYDR01007103">
    <property type="protein sequence ID" value="KRY24193.1"/>
    <property type="molecule type" value="Genomic_DNA"/>
</dbReference>
<comment type="caution">
    <text evidence="1">The sequence shown here is derived from an EMBL/GenBank/DDBJ whole genome shotgun (WGS) entry which is preliminary data.</text>
</comment>
<gene>
    <name evidence="1" type="ORF">T4A_10029</name>
    <name evidence="2" type="ORF">T4A_3081</name>
    <name evidence="3" type="ORF">T4A_3998</name>
</gene>
<dbReference type="Proteomes" id="UP000054632">
    <property type="component" value="Unassembled WGS sequence"/>
</dbReference>
<organism evidence="1 4">
    <name type="scientific">Trichinella pseudospiralis</name>
    <name type="common">Parasitic roundworm</name>
    <dbReference type="NCBI Taxonomy" id="6337"/>
    <lineage>
        <taxon>Eukaryota</taxon>
        <taxon>Metazoa</taxon>
        <taxon>Ecdysozoa</taxon>
        <taxon>Nematoda</taxon>
        <taxon>Enoplea</taxon>
        <taxon>Dorylaimia</taxon>
        <taxon>Trichinellida</taxon>
        <taxon>Trichinellidae</taxon>
        <taxon>Trichinella</taxon>
    </lineage>
</organism>
<evidence type="ECO:0000313" key="2">
    <source>
        <dbReference type="EMBL" id="KRY44061.1"/>
    </source>
</evidence>
<evidence type="ECO:0000313" key="4">
    <source>
        <dbReference type="Proteomes" id="UP000054632"/>
    </source>
</evidence>
<dbReference type="EMBL" id="JYDR01004518">
    <property type="protein sequence ID" value="KRY44061.1"/>
    <property type="molecule type" value="Genomic_DNA"/>
</dbReference>
<dbReference type="EMBL" id="JYDR01004509">
    <property type="protein sequence ID" value="KRY44081.1"/>
    <property type="molecule type" value="Genomic_DNA"/>
</dbReference>
<sequence length="34" mass="4019">MDDDDDRPAQRKVVASLVDILFSSLNYDYHGYHY</sequence>
<evidence type="ECO:0000313" key="1">
    <source>
        <dbReference type="EMBL" id="KRY24193.1"/>
    </source>
</evidence>
<dbReference type="AlphaFoldDB" id="A0A0V1AH72"/>
<reference evidence="1 4" key="1">
    <citation type="submission" date="2015-01" db="EMBL/GenBank/DDBJ databases">
        <title>Evolution of Trichinella species and genotypes.</title>
        <authorList>
            <person name="Korhonen P.K."/>
            <person name="Edoardo P."/>
            <person name="Giuseppe L.R."/>
            <person name="Gasser R.B."/>
        </authorList>
    </citation>
    <scope>NUCLEOTIDE SEQUENCE [LARGE SCALE GENOMIC DNA]</scope>
    <source>
        <strain evidence="1">ISS13</strain>
    </source>
</reference>
<accession>A0A0V1AH72</accession>
<evidence type="ECO:0000313" key="3">
    <source>
        <dbReference type="EMBL" id="KRY44081.1"/>
    </source>
</evidence>